<dbReference type="InterPro" id="IPR036526">
    <property type="entry name" value="C-N_Hydrolase_sf"/>
</dbReference>
<dbReference type="InterPro" id="IPR003010">
    <property type="entry name" value="C-N_Hydrolase"/>
</dbReference>
<proteinExistence type="inferred from homology"/>
<feature type="domain" description="CN hydrolase" evidence="3">
    <location>
        <begin position="1"/>
        <end position="244"/>
    </location>
</feature>
<dbReference type="EMBL" id="BMZH01000011">
    <property type="protein sequence ID" value="GHB00596.1"/>
    <property type="molecule type" value="Genomic_DNA"/>
</dbReference>
<dbReference type="PROSITE" id="PS01227">
    <property type="entry name" value="UPF0012"/>
    <property type="match status" value="1"/>
</dbReference>
<dbReference type="AlphaFoldDB" id="A0A8J3CS04"/>
<organism evidence="4 5">
    <name type="scientific">Algimonas arctica</name>
    <dbReference type="NCBI Taxonomy" id="1479486"/>
    <lineage>
        <taxon>Bacteria</taxon>
        <taxon>Pseudomonadati</taxon>
        <taxon>Pseudomonadota</taxon>
        <taxon>Alphaproteobacteria</taxon>
        <taxon>Maricaulales</taxon>
        <taxon>Robiginitomaculaceae</taxon>
        <taxon>Algimonas</taxon>
    </lineage>
</organism>
<dbReference type="PANTHER" id="PTHR23088">
    <property type="entry name" value="NITRILASE-RELATED"/>
    <property type="match status" value="1"/>
</dbReference>
<comment type="similarity">
    <text evidence="1">Belongs to the carbon-nitrogen hydrolase superfamily. NIT1/NIT2 family.</text>
</comment>
<dbReference type="InterPro" id="IPR045254">
    <property type="entry name" value="Nit1/2_C-N_Hydrolase"/>
</dbReference>
<keyword evidence="5" id="KW-1185">Reference proteome</keyword>
<evidence type="ECO:0000313" key="5">
    <source>
        <dbReference type="Proteomes" id="UP000634004"/>
    </source>
</evidence>
<accession>A0A8J3CS04</accession>
<keyword evidence="2" id="KW-0378">Hydrolase</keyword>
<reference evidence="4" key="1">
    <citation type="journal article" date="2014" name="Int. J. Syst. Evol. Microbiol.">
        <title>Complete genome sequence of Corynebacterium casei LMG S-19264T (=DSM 44701T), isolated from a smear-ripened cheese.</title>
        <authorList>
            <consortium name="US DOE Joint Genome Institute (JGI-PGF)"/>
            <person name="Walter F."/>
            <person name="Albersmeier A."/>
            <person name="Kalinowski J."/>
            <person name="Ruckert C."/>
        </authorList>
    </citation>
    <scope>NUCLEOTIDE SEQUENCE</scope>
    <source>
        <strain evidence="4">KCTC 32513</strain>
    </source>
</reference>
<dbReference type="Proteomes" id="UP000634004">
    <property type="component" value="Unassembled WGS sequence"/>
</dbReference>
<sequence length="263" mass="28691">MKTALIQLTSGTDPEENYKTVAAMARQTDADFILTPEMTPLLEKDAAALRTAVRPEAETIAPYRELAKRRGIHFLLGSAAILRRDGKIANRSVLIDSDGQVSARYDKINLFEAALPNGENYRESDSYAAGETPMIAKVGDLSVGLSICYDLRFPALYSRYAGEGVDVMTAPSAFTRATGKAHWETLLRARAIESGAWVLAPAQGGHHADGRRTWGRTMAITPWGEVAGVLDHDEPGILEITLDRKQVADARARIPAWRQRSGG</sequence>
<comment type="caution">
    <text evidence="4">The sequence shown here is derived from an EMBL/GenBank/DDBJ whole genome shotgun (WGS) entry which is preliminary data.</text>
</comment>
<dbReference type="PROSITE" id="PS50263">
    <property type="entry name" value="CN_HYDROLASE"/>
    <property type="match status" value="1"/>
</dbReference>
<dbReference type="RefSeq" id="WP_189498822.1">
    <property type="nucleotide sequence ID" value="NZ_BMZH01000011.1"/>
</dbReference>
<dbReference type="Pfam" id="PF00795">
    <property type="entry name" value="CN_hydrolase"/>
    <property type="match status" value="1"/>
</dbReference>
<dbReference type="PANTHER" id="PTHR23088:SF27">
    <property type="entry name" value="DEAMINATED GLUTATHIONE AMIDASE"/>
    <property type="match status" value="1"/>
</dbReference>
<dbReference type="CDD" id="cd07572">
    <property type="entry name" value="nit"/>
    <property type="match status" value="1"/>
</dbReference>
<evidence type="ECO:0000256" key="2">
    <source>
        <dbReference type="ARBA" id="ARBA00022801"/>
    </source>
</evidence>
<dbReference type="InterPro" id="IPR001110">
    <property type="entry name" value="UPF0012_CS"/>
</dbReference>
<dbReference type="GO" id="GO:0016811">
    <property type="term" value="F:hydrolase activity, acting on carbon-nitrogen (but not peptide) bonds, in linear amides"/>
    <property type="evidence" value="ECO:0007669"/>
    <property type="project" value="InterPro"/>
</dbReference>
<name>A0A8J3CS04_9PROT</name>
<gene>
    <name evidence="4" type="ORF">GCM10009069_24320</name>
</gene>
<dbReference type="SUPFAM" id="SSF56317">
    <property type="entry name" value="Carbon-nitrogen hydrolase"/>
    <property type="match status" value="1"/>
</dbReference>
<evidence type="ECO:0000313" key="4">
    <source>
        <dbReference type="EMBL" id="GHB00596.1"/>
    </source>
</evidence>
<reference evidence="4" key="2">
    <citation type="submission" date="2020-09" db="EMBL/GenBank/DDBJ databases">
        <authorList>
            <person name="Sun Q."/>
            <person name="Kim S."/>
        </authorList>
    </citation>
    <scope>NUCLEOTIDE SEQUENCE</scope>
    <source>
        <strain evidence="4">KCTC 32513</strain>
    </source>
</reference>
<protein>
    <submittedName>
        <fullName evidence="4">Amidohydrolase</fullName>
    </submittedName>
</protein>
<dbReference type="Gene3D" id="3.60.110.10">
    <property type="entry name" value="Carbon-nitrogen hydrolase"/>
    <property type="match status" value="1"/>
</dbReference>
<evidence type="ECO:0000256" key="1">
    <source>
        <dbReference type="ARBA" id="ARBA00010613"/>
    </source>
</evidence>
<evidence type="ECO:0000259" key="3">
    <source>
        <dbReference type="PROSITE" id="PS50263"/>
    </source>
</evidence>